<dbReference type="PROSITE" id="PS51379">
    <property type="entry name" value="4FE4S_FER_2"/>
    <property type="match status" value="1"/>
</dbReference>
<keyword evidence="5" id="KW-0408">Iron</keyword>
<dbReference type="PANTHER" id="PTHR30176:SF3">
    <property type="entry name" value="FERREDOXIN-TYPE PROTEIN NAPH"/>
    <property type="match status" value="1"/>
</dbReference>
<dbReference type="InterPro" id="IPR017896">
    <property type="entry name" value="4Fe4S_Fe-S-bd"/>
</dbReference>
<dbReference type="GO" id="GO:0051539">
    <property type="term" value="F:4 iron, 4 sulfur cluster binding"/>
    <property type="evidence" value="ECO:0007669"/>
    <property type="project" value="UniProtKB-KW"/>
</dbReference>
<sequence>MTRSMMSTPPILESPEAVLSTMDKDGSRRWIYPTLSPGRFLNARRVVGFLLIAFFVALPWIKIADKPAIFLNITGGEFTFFGLTLHSTDTVLLMIFMLIILLSVFFFTALFGRVWCGWGCPQTVYLELVFRPIERLIEGKESARRRRDAGPMTPEKFARKAVKLAVFTLLSLFLAHTFVAYFVSWPELLRWMTLSPAQHPGYFATMAITTALVLFDFGYFREQMCTITCPYARFQSVLMDRDSLIVSYDPGRGEPRGRRLRSKGPIDLENPQARLGDCIDCGACVRTCPTGIDIRDGLQMECVSCTQCVDACDAIMDAIDKPRGLIRYTSENAIENKPTRVLRPRLMAYGVALVVLSTLFVALIGQRQPLEVDIGRMPGPAFTELADGQIANRLRIRLRNRTGEDRQATLRVTEPEGASVRVVGPQTIALEAGELTRVEVWTTAPPASLPGGSATATFEILIEGEPWATSSFPLLGPTSPGD</sequence>
<dbReference type="Pfam" id="PF11614">
    <property type="entry name" value="FixG_C"/>
    <property type="match status" value="1"/>
</dbReference>
<evidence type="ECO:0000259" key="8">
    <source>
        <dbReference type="PROSITE" id="PS51379"/>
    </source>
</evidence>
<evidence type="ECO:0000256" key="3">
    <source>
        <dbReference type="ARBA" id="ARBA00022723"/>
    </source>
</evidence>
<dbReference type="Gene3D" id="2.60.40.10">
    <property type="entry name" value="Immunoglobulins"/>
    <property type="match status" value="1"/>
</dbReference>
<dbReference type="EMBL" id="VOSM01000005">
    <property type="protein sequence ID" value="TXD36474.1"/>
    <property type="molecule type" value="Genomic_DNA"/>
</dbReference>
<reference evidence="9 10" key="1">
    <citation type="submission" date="2019-08" db="EMBL/GenBank/DDBJ databases">
        <title>Bradymonadales sp. TMQ4.</title>
        <authorList>
            <person name="Liang Q."/>
        </authorList>
    </citation>
    <scope>NUCLEOTIDE SEQUENCE [LARGE SCALE GENOMIC DNA]</scope>
    <source>
        <strain evidence="9 10">TMQ4</strain>
    </source>
</reference>
<dbReference type="OrthoDB" id="9811700at2"/>
<evidence type="ECO:0000313" key="9">
    <source>
        <dbReference type="EMBL" id="TXD36474.1"/>
    </source>
</evidence>
<name>A0A5C6XEC5_9DELT</name>
<keyword evidence="7" id="KW-0812">Transmembrane</keyword>
<dbReference type="PANTHER" id="PTHR30176">
    <property type="entry name" value="FERREDOXIN-TYPE PROTEIN NAPH"/>
    <property type="match status" value="1"/>
</dbReference>
<evidence type="ECO:0000256" key="2">
    <source>
        <dbReference type="ARBA" id="ARBA00022485"/>
    </source>
</evidence>
<dbReference type="Pfam" id="PF13746">
    <property type="entry name" value="Fer4_18"/>
    <property type="match status" value="1"/>
</dbReference>
<evidence type="ECO:0000256" key="4">
    <source>
        <dbReference type="ARBA" id="ARBA00022982"/>
    </source>
</evidence>
<dbReference type="InterPro" id="IPR013783">
    <property type="entry name" value="Ig-like_fold"/>
</dbReference>
<keyword evidence="7" id="KW-0472">Membrane</keyword>
<dbReference type="InterPro" id="IPR032879">
    <property type="entry name" value="FixG_C"/>
</dbReference>
<feature type="transmembrane region" description="Helical" evidence="7">
    <location>
        <begin position="346"/>
        <end position="365"/>
    </location>
</feature>
<dbReference type="SUPFAM" id="SSF54862">
    <property type="entry name" value="4Fe-4S ferredoxins"/>
    <property type="match status" value="1"/>
</dbReference>
<dbReference type="InterPro" id="IPR017900">
    <property type="entry name" value="4Fe4S_Fe_S_CS"/>
</dbReference>
<keyword evidence="10" id="KW-1185">Reference proteome</keyword>
<keyword evidence="2" id="KW-0004">4Fe-4S</keyword>
<evidence type="ECO:0000256" key="7">
    <source>
        <dbReference type="SAM" id="Phobius"/>
    </source>
</evidence>
<feature type="transmembrane region" description="Helical" evidence="7">
    <location>
        <begin position="161"/>
        <end position="182"/>
    </location>
</feature>
<feature type="transmembrane region" description="Helical" evidence="7">
    <location>
        <begin position="202"/>
        <end position="220"/>
    </location>
</feature>
<comment type="caution">
    <text evidence="9">The sequence shown here is derived from an EMBL/GenBank/DDBJ whole genome shotgun (WGS) entry which is preliminary data.</text>
</comment>
<organism evidence="9 10">
    <name type="scientific">Lujinxingia vulgaris</name>
    <dbReference type="NCBI Taxonomy" id="2600176"/>
    <lineage>
        <taxon>Bacteria</taxon>
        <taxon>Deltaproteobacteria</taxon>
        <taxon>Bradymonadales</taxon>
        <taxon>Lujinxingiaceae</taxon>
        <taxon>Lujinxingia</taxon>
    </lineage>
</organism>
<evidence type="ECO:0000313" key="10">
    <source>
        <dbReference type="Proteomes" id="UP000321412"/>
    </source>
</evidence>
<protein>
    <submittedName>
        <fullName evidence="9">Cytochrome c oxidase accessory protein CcoG</fullName>
    </submittedName>
</protein>
<feature type="transmembrane region" description="Helical" evidence="7">
    <location>
        <begin position="43"/>
        <end position="61"/>
    </location>
</feature>
<dbReference type="Pfam" id="PF12801">
    <property type="entry name" value="Fer4_5"/>
    <property type="match status" value="1"/>
</dbReference>
<feature type="transmembrane region" description="Helical" evidence="7">
    <location>
        <begin position="91"/>
        <end position="112"/>
    </location>
</feature>
<feature type="domain" description="4Fe-4S ferredoxin-type" evidence="8">
    <location>
        <begin position="269"/>
        <end position="297"/>
    </location>
</feature>
<dbReference type="AlphaFoldDB" id="A0A5C6XEC5"/>
<accession>A0A5C6XEC5</accession>
<evidence type="ECO:0000256" key="1">
    <source>
        <dbReference type="ARBA" id="ARBA00022448"/>
    </source>
</evidence>
<dbReference type="Proteomes" id="UP000321412">
    <property type="component" value="Unassembled WGS sequence"/>
</dbReference>
<dbReference type="NCBIfam" id="TIGR02745">
    <property type="entry name" value="ccoG_rdxA_fixG"/>
    <property type="match status" value="1"/>
</dbReference>
<keyword evidence="6" id="KW-0411">Iron-sulfur</keyword>
<dbReference type="PROSITE" id="PS00198">
    <property type="entry name" value="4FE4S_FER_1"/>
    <property type="match status" value="1"/>
</dbReference>
<dbReference type="InterPro" id="IPR051684">
    <property type="entry name" value="Electron_Trans/Redox"/>
</dbReference>
<keyword evidence="1" id="KW-0813">Transport</keyword>
<dbReference type="GO" id="GO:0005886">
    <property type="term" value="C:plasma membrane"/>
    <property type="evidence" value="ECO:0007669"/>
    <property type="project" value="TreeGrafter"/>
</dbReference>
<keyword evidence="4" id="KW-0249">Electron transport</keyword>
<dbReference type="InterPro" id="IPR014116">
    <property type="entry name" value="Cyt_c_oxidase_cbb3_FixG"/>
</dbReference>
<keyword evidence="3" id="KW-0479">Metal-binding</keyword>
<gene>
    <name evidence="9" type="primary">ccoG</name>
    <name evidence="9" type="ORF">FRC98_11575</name>
</gene>
<evidence type="ECO:0000256" key="6">
    <source>
        <dbReference type="ARBA" id="ARBA00023014"/>
    </source>
</evidence>
<evidence type="ECO:0000256" key="5">
    <source>
        <dbReference type="ARBA" id="ARBA00023004"/>
    </source>
</evidence>
<proteinExistence type="predicted"/>
<dbReference type="GO" id="GO:0046872">
    <property type="term" value="F:metal ion binding"/>
    <property type="evidence" value="ECO:0007669"/>
    <property type="project" value="UniProtKB-KW"/>
</dbReference>
<keyword evidence="7" id="KW-1133">Transmembrane helix</keyword>